<gene>
    <name evidence="1" type="ORF">I4F81_012807</name>
</gene>
<dbReference type="EMBL" id="CM020620">
    <property type="protein sequence ID" value="KAK1870345.1"/>
    <property type="molecule type" value="Genomic_DNA"/>
</dbReference>
<keyword evidence="2" id="KW-1185">Reference proteome</keyword>
<dbReference type="Proteomes" id="UP000798662">
    <property type="component" value="Chromosome 3"/>
</dbReference>
<comment type="caution">
    <text evidence="1">The sequence shown here is derived from an EMBL/GenBank/DDBJ whole genome shotgun (WGS) entry which is preliminary data.</text>
</comment>
<evidence type="ECO:0000313" key="2">
    <source>
        <dbReference type="Proteomes" id="UP000798662"/>
    </source>
</evidence>
<reference evidence="1" key="1">
    <citation type="submission" date="2019-11" db="EMBL/GenBank/DDBJ databases">
        <title>Nori genome reveals adaptations in red seaweeds to the harsh intertidal environment.</title>
        <authorList>
            <person name="Wang D."/>
            <person name="Mao Y."/>
        </authorList>
    </citation>
    <scope>NUCLEOTIDE SEQUENCE</scope>
    <source>
        <tissue evidence="1">Gametophyte</tissue>
    </source>
</reference>
<accession>A0ACC3CJE0</accession>
<sequence>MAHVAFAASGWAPGTAALAPAGRYGCCRSSLGWPAAAAAAATAPAPARLTMMAKPSSSPYANTGRARKGKPTAKGTPGAGAAGSGKLLEPEEVFYEGKPSWVEVVIPTVAILTVVGVIPWAGAVARQLWVKYKFTSRRIAVDSGFRGNDHTEVVYRDIEEVRFVRRFGGAAADMVLLLKDGARLELRSLDRFDELYDYVMGKVDEDGADASA</sequence>
<name>A0ACC3CJE0_PYRYE</name>
<proteinExistence type="predicted"/>
<evidence type="ECO:0000313" key="1">
    <source>
        <dbReference type="EMBL" id="KAK1870345.1"/>
    </source>
</evidence>
<protein>
    <submittedName>
        <fullName evidence="1">Uncharacterized protein</fullName>
    </submittedName>
</protein>
<organism evidence="1 2">
    <name type="scientific">Pyropia yezoensis</name>
    <name type="common">Susabi-nori</name>
    <name type="synonym">Porphyra yezoensis</name>
    <dbReference type="NCBI Taxonomy" id="2788"/>
    <lineage>
        <taxon>Eukaryota</taxon>
        <taxon>Rhodophyta</taxon>
        <taxon>Bangiophyceae</taxon>
        <taxon>Bangiales</taxon>
        <taxon>Bangiaceae</taxon>
        <taxon>Pyropia</taxon>
    </lineage>
</organism>